<accession>A0ABP8V040</accession>
<comment type="subcellular location">
    <subcellularLocation>
        <location evidence="1">Cell inner membrane</location>
        <topology evidence="1">Single-pass membrane protein</topology>
    </subcellularLocation>
</comment>
<keyword evidence="8" id="KW-0472">Membrane</keyword>
<comment type="similarity">
    <text evidence="9">Belongs to the GSP H family.</text>
</comment>
<evidence type="ECO:0000313" key="12">
    <source>
        <dbReference type="EMBL" id="GAA4649578.1"/>
    </source>
</evidence>
<organism evidence="12 13">
    <name type="scientific">Kistimonas scapharcae</name>
    <dbReference type="NCBI Taxonomy" id="1036133"/>
    <lineage>
        <taxon>Bacteria</taxon>
        <taxon>Pseudomonadati</taxon>
        <taxon>Pseudomonadota</taxon>
        <taxon>Gammaproteobacteria</taxon>
        <taxon>Oceanospirillales</taxon>
        <taxon>Endozoicomonadaceae</taxon>
        <taxon>Kistimonas</taxon>
    </lineage>
</organism>
<dbReference type="Pfam" id="PF12019">
    <property type="entry name" value="GspH"/>
    <property type="match status" value="1"/>
</dbReference>
<name>A0ABP8V040_9GAMM</name>
<dbReference type="InterPro" id="IPR045584">
    <property type="entry name" value="Pilin-like"/>
</dbReference>
<comment type="caution">
    <text evidence="12">The sequence shown here is derived from an EMBL/GenBank/DDBJ whole genome shotgun (WGS) entry which is preliminary data.</text>
</comment>
<dbReference type="Proteomes" id="UP001500604">
    <property type="component" value="Unassembled WGS sequence"/>
</dbReference>
<gene>
    <name evidence="12" type="ORF">GCM10023116_18520</name>
</gene>
<evidence type="ECO:0000256" key="7">
    <source>
        <dbReference type="ARBA" id="ARBA00022989"/>
    </source>
</evidence>
<evidence type="ECO:0000313" key="13">
    <source>
        <dbReference type="Proteomes" id="UP001500604"/>
    </source>
</evidence>
<keyword evidence="13" id="KW-1185">Reference proteome</keyword>
<evidence type="ECO:0000256" key="4">
    <source>
        <dbReference type="ARBA" id="ARBA00022481"/>
    </source>
</evidence>
<evidence type="ECO:0000256" key="9">
    <source>
        <dbReference type="ARBA" id="ARBA00025772"/>
    </source>
</evidence>
<keyword evidence="4" id="KW-0488">Methylation</keyword>
<evidence type="ECO:0000256" key="6">
    <source>
        <dbReference type="ARBA" id="ARBA00022692"/>
    </source>
</evidence>
<evidence type="ECO:0000256" key="1">
    <source>
        <dbReference type="ARBA" id="ARBA00004377"/>
    </source>
</evidence>
<dbReference type="Gene3D" id="3.55.40.10">
    <property type="entry name" value="minor pseudopilin epsh domain"/>
    <property type="match status" value="1"/>
</dbReference>
<sequence>MITLAVLSILLGIAAPSFNDFLLSEQVSSTGMELAGTVQYARSEAVKRNAAIIIRPLGNLPGNWRTGWEVAVVGGDTLKQYPAPDDDVTITTTYDARTTSALIYEGNGTTRNATSSFLVSANDLSTTGDRARCLTLSATGRLTTQRINPGEGC</sequence>
<reference evidence="13" key="1">
    <citation type="journal article" date="2019" name="Int. J. Syst. Evol. Microbiol.">
        <title>The Global Catalogue of Microorganisms (GCM) 10K type strain sequencing project: providing services to taxonomists for standard genome sequencing and annotation.</title>
        <authorList>
            <consortium name="The Broad Institute Genomics Platform"/>
            <consortium name="The Broad Institute Genome Sequencing Center for Infectious Disease"/>
            <person name="Wu L."/>
            <person name="Ma J."/>
        </authorList>
    </citation>
    <scope>NUCLEOTIDE SEQUENCE [LARGE SCALE GENOMIC DNA]</scope>
    <source>
        <strain evidence="13">JCM 17805</strain>
    </source>
</reference>
<keyword evidence="3" id="KW-1003">Cell membrane</keyword>
<feature type="domain" description="General secretion pathway GspH" evidence="11">
    <location>
        <begin position="32"/>
        <end position="140"/>
    </location>
</feature>
<evidence type="ECO:0000259" key="11">
    <source>
        <dbReference type="Pfam" id="PF12019"/>
    </source>
</evidence>
<evidence type="ECO:0000256" key="8">
    <source>
        <dbReference type="ARBA" id="ARBA00023136"/>
    </source>
</evidence>
<evidence type="ECO:0000256" key="5">
    <source>
        <dbReference type="ARBA" id="ARBA00022519"/>
    </source>
</evidence>
<evidence type="ECO:0000256" key="3">
    <source>
        <dbReference type="ARBA" id="ARBA00022475"/>
    </source>
</evidence>
<dbReference type="EMBL" id="BAABFL010000135">
    <property type="protein sequence ID" value="GAA4649578.1"/>
    <property type="molecule type" value="Genomic_DNA"/>
</dbReference>
<dbReference type="SUPFAM" id="SSF54523">
    <property type="entry name" value="Pili subunits"/>
    <property type="match status" value="1"/>
</dbReference>
<dbReference type="InterPro" id="IPR022346">
    <property type="entry name" value="T2SS_GspH"/>
</dbReference>
<evidence type="ECO:0000256" key="2">
    <source>
        <dbReference type="ARBA" id="ARBA00021549"/>
    </source>
</evidence>
<proteinExistence type="inferred from homology"/>
<keyword evidence="6" id="KW-0812">Transmembrane</keyword>
<keyword evidence="7" id="KW-1133">Transmembrane helix</keyword>
<protein>
    <recommendedName>
        <fullName evidence="2">Type II secretion system protein H</fullName>
    </recommendedName>
    <alternativeName>
        <fullName evidence="10">General secretion pathway protein H</fullName>
    </alternativeName>
</protein>
<evidence type="ECO:0000256" key="10">
    <source>
        <dbReference type="ARBA" id="ARBA00030775"/>
    </source>
</evidence>
<keyword evidence="5" id="KW-0997">Cell inner membrane</keyword>